<dbReference type="PROSITE" id="PS50011">
    <property type="entry name" value="PROTEIN_KINASE_DOM"/>
    <property type="match status" value="1"/>
</dbReference>
<name>A0A8H4PEY0_9HYPO</name>
<accession>A0A8H4PEY0</accession>
<dbReference type="Gene3D" id="1.10.510.10">
    <property type="entry name" value="Transferase(Phosphotransferase) domain 1"/>
    <property type="match status" value="1"/>
</dbReference>
<dbReference type="SUPFAM" id="SSF56112">
    <property type="entry name" value="Protein kinase-like (PK-like)"/>
    <property type="match status" value="1"/>
</dbReference>
<dbReference type="PROSITE" id="PS00108">
    <property type="entry name" value="PROTEIN_KINASE_ST"/>
    <property type="match status" value="1"/>
</dbReference>
<dbReference type="PANTHER" id="PTHR24359">
    <property type="entry name" value="SERINE/THREONINE-PROTEIN KINASE SBK1"/>
    <property type="match status" value="1"/>
</dbReference>
<dbReference type="Gene3D" id="3.30.200.20">
    <property type="entry name" value="Phosphorylase Kinase, domain 1"/>
    <property type="match status" value="1"/>
</dbReference>
<evidence type="ECO:0000313" key="4">
    <source>
        <dbReference type="Proteomes" id="UP000554235"/>
    </source>
</evidence>
<dbReference type="InterPro" id="IPR000719">
    <property type="entry name" value="Prot_kinase_dom"/>
</dbReference>
<dbReference type="OrthoDB" id="1046782at2759"/>
<dbReference type="CDD" id="cd00180">
    <property type="entry name" value="PKc"/>
    <property type="match status" value="1"/>
</dbReference>
<sequence length="535" mass="60303">MLINQPPVRQTTVPPITSTMTLYSQLESHLVSSPLDDSSEFLPLGDLDAIITLDSITAELRFADRWLHPALPRRIHEEAKNIFAILVLMQEPGAIKSLICEDGITDEDLPLCRNGDKGDSEYNVLVSPGGNKTFNSFNKWFKECRIADFLEKQWVVQAPILTGNGEHFQLNRRCALPLIECKREAHGGSGVVYRSTIHPSHTLDPQTTQIAVKEFKHKHEFLKEKENLDEIKYLQHTHLIKPIATCEKASMFCIMFPWADGGNLREFWKNHDASARTSDLFMWSLKQMLGIVGAIEALHNRNIRHGDIKPQNILYFTDSGSGNNDNKRGIFIISDVGISRRHTEVTGMRNIATSTREVTVSYEAPEAESDSREGRPRSRLFDMWSLGCLTLEFTVWLVYNFRAVRSFRRWRTSADEQTTAPGNFFTQLSHGSVEINSAVSEAISHLRDNPLCGAGTALGDLIQLIEEHLLQVEAEQRAKAPELRARLETIVRSAEENPQYLKPHVDQVPAIPEFFTRAGSRQGSSSEPTPPRPGD</sequence>
<evidence type="ECO:0000256" key="1">
    <source>
        <dbReference type="SAM" id="MobiDB-lite"/>
    </source>
</evidence>
<dbReference type="GO" id="GO:0004674">
    <property type="term" value="F:protein serine/threonine kinase activity"/>
    <property type="evidence" value="ECO:0007669"/>
    <property type="project" value="TreeGrafter"/>
</dbReference>
<reference evidence="3 4" key="1">
    <citation type="submission" date="2020-01" db="EMBL/GenBank/DDBJ databases">
        <title>Identification and distribution of gene clusters putatively required for synthesis of sphingolipid metabolism inhibitors in phylogenetically diverse species of the filamentous fungus Fusarium.</title>
        <authorList>
            <person name="Kim H.-S."/>
            <person name="Busman M."/>
            <person name="Brown D.W."/>
            <person name="Divon H."/>
            <person name="Uhlig S."/>
            <person name="Proctor R.H."/>
        </authorList>
    </citation>
    <scope>NUCLEOTIDE SEQUENCE [LARGE SCALE GENOMIC DNA]</scope>
    <source>
        <strain evidence="3 4">NRRL 20459</strain>
    </source>
</reference>
<evidence type="ECO:0000259" key="2">
    <source>
        <dbReference type="PROSITE" id="PS50011"/>
    </source>
</evidence>
<dbReference type="EMBL" id="JAADYS010000799">
    <property type="protein sequence ID" value="KAF4467041.1"/>
    <property type="molecule type" value="Genomic_DNA"/>
</dbReference>
<dbReference type="SMART" id="SM00220">
    <property type="entry name" value="S_TKc"/>
    <property type="match status" value="1"/>
</dbReference>
<proteinExistence type="predicted"/>
<evidence type="ECO:0000313" key="3">
    <source>
        <dbReference type="EMBL" id="KAF4467041.1"/>
    </source>
</evidence>
<dbReference type="PANTHER" id="PTHR24359:SF1">
    <property type="entry name" value="INHIBITOR OF NUCLEAR FACTOR KAPPA-B KINASE EPSILON SUBUNIT HOMOLOG 1-RELATED"/>
    <property type="match status" value="1"/>
</dbReference>
<organism evidence="3 4">
    <name type="scientific">Fusarium albosuccineum</name>
    <dbReference type="NCBI Taxonomy" id="1237068"/>
    <lineage>
        <taxon>Eukaryota</taxon>
        <taxon>Fungi</taxon>
        <taxon>Dikarya</taxon>
        <taxon>Ascomycota</taxon>
        <taxon>Pezizomycotina</taxon>
        <taxon>Sordariomycetes</taxon>
        <taxon>Hypocreomycetidae</taxon>
        <taxon>Hypocreales</taxon>
        <taxon>Nectriaceae</taxon>
        <taxon>Fusarium</taxon>
        <taxon>Fusarium decemcellulare species complex</taxon>
    </lineage>
</organism>
<dbReference type="Proteomes" id="UP000554235">
    <property type="component" value="Unassembled WGS sequence"/>
</dbReference>
<dbReference type="GO" id="GO:0005524">
    <property type="term" value="F:ATP binding"/>
    <property type="evidence" value="ECO:0007669"/>
    <property type="project" value="InterPro"/>
</dbReference>
<dbReference type="Pfam" id="PF00069">
    <property type="entry name" value="Pkinase"/>
    <property type="match status" value="1"/>
</dbReference>
<protein>
    <submittedName>
        <fullName evidence="3">Serine threonine kinase</fullName>
    </submittedName>
</protein>
<keyword evidence="3" id="KW-0808">Transferase</keyword>
<comment type="caution">
    <text evidence="3">The sequence shown here is derived from an EMBL/GenBank/DDBJ whole genome shotgun (WGS) entry which is preliminary data.</text>
</comment>
<dbReference type="AlphaFoldDB" id="A0A8H4PEY0"/>
<gene>
    <name evidence="3" type="ORF">FALBO_6092</name>
</gene>
<feature type="region of interest" description="Disordered" evidence="1">
    <location>
        <begin position="515"/>
        <end position="535"/>
    </location>
</feature>
<keyword evidence="3" id="KW-0418">Kinase</keyword>
<keyword evidence="4" id="KW-1185">Reference proteome</keyword>
<dbReference type="InterPro" id="IPR011009">
    <property type="entry name" value="Kinase-like_dom_sf"/>
</dbReference>
<dbReference type="InterPro" id="IPR008271">
    <property type="entry name" value="Ser/Thr_kinase_AS"/>
</dbReference>
<feature type="domain" description="Protein kinase" evidence="2">
    <location>
        <begin position="178"/>
        <end position="490"/>
    </location>
</feature>